<reference evidence="1 2" key="1">
    <citation type="submission" date="2015-07" db="EMBL/GenBank/DDBJ databases">
        <title>Whole genome sequencing of Bosea vaviloviae isolated from cave pool.</title>
        <authorList>
            <person name="Tan N.E.H."/>
            <person name="Lee Y.P."/>
            <person name="Gan H.M."/>
            <person name="Barton H."/>
            <person name="Savka M.A."/>
        </authorList>
    </citation>
    <scope>NUCLEOTIDE SEQUENCE [LARGE SCALE GENOMIC DNA]</scope>
    <source>
        <strain evidence="1 2">SD260</strain>
    </source>
</reference>
<protein>
    <submittedName>
        <fullName evidence="1">Uncharacterized protein</fullName>
    </submittedName>
</protein>
<dbReference type="AlphaFoldDB" id="A0A0N1N2U4"/>
<organism evidence="1 2">
    <name type="scientific">Bosea vaviloviae</name>
    <dbReference type="NCBI Taxonomy" id="1526658"/>
    <lineage>
        <taxon>Bacteria</taxon>
        <taxon>Pseudomonadati</taxon>
        <taxon>Pseudomonadota</taxon>
        <taxon>Alphaproteobacteria</taxon>
        <taxon>Hyphomicrobiales</taxon>
        <taxon>Boseaceae</taxon>
        <taxon>Bosea</taxon>
    </lineage>
</organism>
<gene>
    <name evidence="1" type="ORF">AE618_18750</name>
</gene>
<accession>A0A0N1N2U4</accession>
<name>A0A0N1N2U4_9HYPH</name>
<sequence>MNVVIPPRHPTDDMEAERLWQAWLDARKVAQASDRIEDGIAAGHAWAAFLALFARVEKPARGGGRP</sequence>
<dbReference type="RefSeq" id="WP_054210598.1">
    <property type="nucleotide sequence ID" value="NZ_LGSZ01000050.1"/>
</dbReference>
<evidence type="ECO:0000313" key="2">
    <source>
        <dbReference type="Proteomes" id="UP000037822"/>
    </source>
</evidence>
<dbReference type="PATRIC" id="fig|1526658.3.peg.1367"/>
<proteinExistence type="predicted"/>
<evidence type="ECO:0000313" key="1">
    <source>
        <dbReference type="EMBL" id="KPH79341.1"/>
    </source>
</evidence>
<dbReference type="Proteomes" id="UP000037822">
    <property type="component" value="Unassembled WGS sequence"/>
</dbReference>
<dbReference type="EMBL" id="LGSZ01000050">
    <property type="protein sequence ID" value="KPH79341.1"/>
    <property type="molecule type" value="Genomic_DNA"/>
</dbReference>
<comment type="caution">
    <text evidence="1">The sequence shown here is derived from an EMBL/GenBank/DDBJ whole genome shotgun (WGS) entry which is preliminary data.</text>
</comment>
<keyword evidence="2" id="KW-1185">Reference proteome</keyword>